<evidence type="ECO:0000313" key="1">
    <source>
        <dbReference type="EMBL" id="CUS37204.1"/>
    </source>
</evidence>
<keyword evidence="2" id="KW-1185">Reference proteome</keyword>
<organism evidence="1 2">
    <name type="scientific">Candidatus Nitrospira nitrificans</name>
    <dbReference type="NCBI Taxonomy" id="1742973"/>
    <lineage>
        <taxon>Bacteria</taxon>
        <taxon>Pseudomonadati</taxon>
        <taxon>Nitrospirota</taxon>
        <taxon>Nitrospiria</taxon>
        <taxon>Nitrospirales</taxon>
        <taxon>Nitrospiraceae</taxon>
        <taxon>Nitrospira</taxon>
    </lineage>
</organism>
<sequence>MLSLLVSFVHQSEPTCGTKEFCDDLPLERTKPLQRPTSVLDPEISNLDMWLPPIWAYPLDDLPIYLESHFALARVEERPYERTLQ</sequence>
<protein>
    <submittedName>
        <fullName evidence="1">Uncharacterized protein</fullName>
    </submittedName>
</protein>
<evidence type="ECO:0000313" key="2">
    <source>
        <dbReference type="Proteomes" id="UP000198736"/>
    </source>
</evidence>
<accession>A0A0S4LMH6</accession>
<dbReference type="Proteomes" id="UP000198736">
    <property type="component" value="Unassembled WGS sequence"/>
</dbReference>
<proteinExistence type="predicted"/>
<reference evidence="2" key="1">
    <citation type="submission" date="2015-10" db="EMBL/GenBank/DDBJ databases">
        <authorList>
            <person name="Luecker S."/>
            <person name="Luecker S."/>
        </authorList>
    </citation>
    <scope>NUCLEOTIDE SEQUENCE [LARGE SCALE GENOMIC DNA]</scope>
</reference>
<dbReference type="EMBL" id="CZPZ01000023">
    <property type="protein sequence ID" value="CUS37204.1"/>
    <property type="molecule type" value="Genomic_DNA"/>
</dbReference>
<name>A0A0S4LMH6_9BACT</name>
<gene>
    <name evidence="1" type="ORF">COMA2_30126</name>
</gene>
<dbReference type="AlphaFoldDB" id="A0A0S4LMH6"/>